<feature type="compositionally biased region" description="Polar residues" evidence="1">
    <location>
        <begin position="266"/>
        <end position="280"/>
    </location>
</feature>
<dbReference type="GeneID" id="18919660"/>
<feature type="compositionally biased region" description="Basic and acidic residues" evidence="1">
    <location>
        <begin position="439"/>
        <end position="465"/>
    </location>
</feature>
<feature type="region of interest" description="Disordered" evidence="1">
    <location>
        <begin position="601"/>
        <end position="702"/>
    </location>
</feature>
<evidence type="ECO:0008006" key="4">
    <source>
        <dbReference type="Google" id="ProtNLM"/>
    </source>
</evidence>
<feature type="region of interest" description="Disordered" evidence="1">
    <location>
        <begin position="1"/>
        <end position="116"/>
    </location>
</feature>
<evidence type="ECO:0000313" key="3">
    <source>
        <dbReference type="Proteomes" id="UP000008370"/>
    </source>
</evidence>
<feature type="compositionally biased region" description="Basic and acidic residues" evidence="1">
    <location>
        <begin position="507"/>
        <end position="517"/>
    </location>
</feature>
<gene>
    <name evidence="2" type="ORF">PHACADRAFT_31008</name>
</gene>
<name>K5VM35_PHACS</name>
<keyword evidence="3" id="KW-1185">Reference proteome</keyword>
<feature type="region of interest" description="Disordered" evidence="1">
    <location>
        <begin position="263"/>
        <end position="469"/>
    </location>
</feature>
<dbReference type="AlphaFoldDB" id="K5VM35"/>
<feature type="compositionally biased region" description="Basic and acidic residues" evidence="1">
    <location>
        <begin position="84"/>
        <end position="94"/>
    </location>
</feature>
<dbReference type="EMBL" id="JH930475">
    <property type="protein sequence ID" value="EKM52498.1"/>
    <property type="molecule type" value="Genomic_DNA"/>
</dbReference>
<feature type="compositionally biased region" description="Basic and acidic residues" evidence="1">
    <location>
        <begin position="372"/>
        <end position="385"/>
    </location>
</feature>
<feature type="region of interest" description="Disordered" evidence="1">
    <location>
        <begin position="152"/>
        <end position="204"/>
    </location>
</feature>
<dbReference type="Proteomes" id="UP000008370">
    <property type="component" value="Unassembled WGS sequence"/>
</dbReference>
<feature type="compositionally biased region" description="Low complexity" evidence="1">
    <location>
        <begin position="625"/>
        <end position="635"/>
    </location>
</feature>
<sequence>MSGLPPLNAETGTPSHEWAAKTTSALDPNPVTPPAATMNPTTRQLFEEKNLRPGTTATETLGNPPPPSLPLDTPGREVPGAYPRDGELQARGEDITQTMSQHASNATETASSFAHTAQQAAATYFPKAAEAVGAYLPKSVMDTVSSYVPGVNNPQGEVRASEHDKPHATSLPSTELAGHFTGERTDGAGALPGPVTESEVSRLPDERNATVPTAGNMAAVAAGTAAVATGAATGYAYSAAQSAKDNVQGAAGAAKDTVVQRALSGPVSSSGTTAVTTKYSLPSEEENGAKPFEHTDGAGALPGNRTESSVATLPDENTRGTIATSAGASHRAGGVGATSLPTNETSGAQPFERNNGVGALPGKSTESGVAKLPDEKHGGDFKDTAELAGAGAAAAGMGKWALDDRNKTQQPTKVGEDTHLADSAKAAGMQKSGASSQEPVKETQQEPAKGAHQEPAKEKSQEKSTRVKSNQFRTKWHWLILAPARRSCPPKDVRWQSDARATSENAGRNEHPTEEHGAGQVREGWQEKQANLLKPNLSPRTHVLGSEGAQWAGVDVGTASFCGSWRMTIMLTDDLQGDGYDTDYHPSELHPASADYSKEHAEMNKDDAEDQDGGPGANNTDSKQPASTGATPATAGRDEAAREDKEQSQQEDNDKDAHPDKAKKVGFMAKMKGEAKVLLGKVEGKKGKVEEGQKIKAGEAAH</sequence>
<dbReference type="KEGG" id="pco:PHACADRAFT_31008"/>
<feature type="compositionally biased region" description="Basic and acidic residues" evidence="1">
    <location>
        <begin position="287"/>
        <end position="296"/>
    </location>
</feature>
<feature type="compositionally biased region" description="Polar residues" evidence="1">
    <location>
        <begin position="339"/>
        <end position="348"/>
    </location>
</feature>
<organism evidence="2 3">
    <name type="scientific">Phanerochaete carnosa (strain HHB-10118-sp)</name>
    <name type="common">White-rot fungus</name>
    <name type="synonym">Peniophora carnosa</name>
    <dbReference type="NCBI Taxonomy" id="650164"/>
    <lineage>
        <taxon>Eukaryota</taxon>
        <taxon>Fungi</taxon>
        <taxon>Dikarya</taxon>
        <taxon>Basidiomycota</taxon>
        <taxon>Agaricomycotina</taxon>
        <taxon>Agaricomycetes</taxon>
        <taxon>Polyporales</taxon>
        <taxon>Phanerochaetaceae</taxon>
        <taxon>Phanerochaete</taxon>
    </lineage>
</organism>
<feature type="compositionally biased region" description="Basic and acidic residues" evidence="1">
    <location>
        <begin position="682"/>
        <end position="702"/>
    </location>
</feature>
<feature type="compositionally biased region" description="Polar residues" evidence="1">
    <location>
        <begin position="95"/>
        <end position="116"/>
    </location>
</feature>
<protein>
    <recommendedName>
        <fullName evidence="4">CsbD-like domain-containing protein</fullName>
    </recommendedName>
</protein>
<feature type="region of interest" description="Disordered" evidence="1">
    <location>
        <begin position="488"/>
        <end position="522"/>
    </location>
</feature>
<accession>K5VM35</accession>
<proteinExistence type="predicted"/>
<dbReference type="RefSeq" id="XP_007398540.1">
    <property type="nucleotide sequence ID" value="XM_007398478.1"/>
</dbReference>
<feature type="compositionally biased region" description="Basic and acidic residues" evidence="1">
    <location>
        <begin position="636"/>
        <end position="648"/>
    </location>
</feature>
<dbReference type="HOGENOM" id="CLU_472538_0_0_1"/>
<reference evidence="2 3" key="1">
    <citation type="journal article" date="2012" name="BMC Genomics">
        <title>Comparative genomics of the white-rot fungi, Phanerochaete carnosa and P. chrysosporium, to elucidate the genetic basis of the distinct wood types they colonize.</title>
        <authorList>
            <person name="Suzuki H."/>
            <person name="MacDonald J."/>
            <person name="Syed K."/>
            <person name="Salamov A."/>
            <person name="Hori C."/>
            <person name="Aerts A."/>
            <person name="Henrissat B."/>
            <person name="Wiebenga A."/>
            <person name="vanKuyk P.A."/>
            <person name="Barry K."/>
            <person name="Lindquist E."/>
            <person name="LaButti K."/>
            <person name="Lapidus A."/>
            <person name="Lucas S."/>
            <person name="Coutinho P."/>
            <person name="Gong Y."/>
            <person name="Samejima M."/>
            <person name="Mahadevan R."/>
            <person name="Abou-Zaid M."/>
            <person name="de Vries R.P."/>
            <person name="Igarashi K."/>
            <person name="Yadav J.S."/>
            <person name="Grigoriev I.V."/>
            <person name="Master E.R."/>
        </authorList>
    </citation>
    <scope>NUCLEOTIDE SEQUENCE [LARGE SCALE GENOMIC DNA]</scope>
    <source>
        <strain evidence="2 3">HHB-10118-sp</strain>
    </source>
</reference>
<dbReference type="OrthoDB" id="3268823at2759"/>
<evidence type="ECO:0000256" key="1">
    <source>
        <dbReference type="SAM" id="MobiDB-lite"/>
    </source>
</evidence>
<evidence type="ECO:0000313" key="2">
    <source>
        <dbReference type="EMBL" id="EKM52498.1"/>
    </source>
</evidence>
<dbReference type="InParanoid" id="K5VM35"/>